<gene>
    <name evidence="2" type="ORF">SR41_04620</name>
</gene>
<protein>
    <submittedName>
        <fullName evidence="2">Uncharacterized protein</fullName>
    </submittedName>
</protein>
<dbReference type="EMBL" id="JXTP01000018">
    <property type="protein sequence ID" value="KIU29297.1"/>
    <property type="molecule type" value="Genomic_DNA"/>
</dbReference>
<name>A0A0D1MFW0_9SPHN</name>
<sequence>MGEAQGKLRPEHQAELEKYRASGLAKRLPSAPPAGGQAQSGGGTLETSAARDKARSALATIDKLQPQLDRVRALQKSVLGRRGLAGLAEYNPLSGGNQQYDSAVAQLTSVTRPATRTPGEGSMSDFESKLATATLPNRWKRDEYNNEAIDGLQRLIDTNRTLYSQQLGLPAPPPRGSKDPGAALRQKYGLK</sequence>
<feature type="region of interest" description="Disordered" evidence="1">
    <location>
        <begin position="1"/>
        <end position="53"/>
    </location>
</feature>
<comment type="caution">
    <text evidence="2">The sequence shown here is derived from an EMBL/GenBank/DDBJ whole genome shotgun (WGS) entry which is preliminary data.</text>
</comment>
<evidence type="ECO:0000313" key="2">
    <source>
        <dbReference type="EMBL" id="KIU29297.1"/>
    </source>
</evidence>
<proteinExistence type="predicted"/>
<reference evidence="2 3" key="1">
    <citation type="submission" date="2015-01" db="EMBL/GenBank/DDBJ databases">
        <title>Genome of Sphingomonas taxi strain 30a.</title>
        <authorList>
            <person name="Eevers N."/>
            <person name="Van Hamme J."/>
            <person name="Bottos E."/>
            <person name="Weyens N."/>
            <person name="Vangronsveld J."/>
        </authorList>
    </citation>
    <scope>NUCLEOTIDE SEQUENCE [LARGE SCALE GENOMIC DNA]</scope>
    <source>
        <strain evidence="2 3">30a</strain>
    </source>
</reference>
<evidence type="ECO:0000313" key="3">
    <source>
        <dbReference type="Proteomes" id="UP000033203"/>
    </source>
</evidence>
<accession>A0A0D1MFW0</accession>
<dbReference type="PATRIC" id="fig|1549858.7.peg.93"/>
<dbReference type="Proteomes" id="UP000033203">
    <property type="component" value="Unassembled WGS sequence"/>
</dbReference>
<feature type="region of interest" description="Disordered" evidence="1">
    <location>
        <begin position="164"/>
        <end position="191"/>
    </location>
</feature>
<evidence type="ECO:0000256" key="1">
    <source>
        <dbReference type="SAM" id="MobiDB-lite"/>
    </source>
</evidence>
<feature type="compositionally biased region" description="Basic and acidic residues" evidence="1">
    <location>
        <begin position="1"/>
        <end position="20"/>
    </location>
</feature>
<dbReference type="AlphaFoldDB" id="A0A0D1MFW0"/>
<organism evidence="2 3">
    <name type="scientific">Sphingomonas melonis</name>
    <dbReference type="NCBI Taxonomy" id="152682"/>
    <lineage>
        <taxon>Bacteria</taxon>
        <taxon>Pseudomonadati</taxon>
        <taxon>Pseudomonadota</taxon>
        <taxon>Alphaproteobacteria</taxon>
        <taxon>Sphingomonadales</taxon>
        <taxon>Sphingomonadaceae</taxon>
        <taxon>Sphingomonas</taxon>
    </lineage>
</organism>